<dbReference type="Proteomes" id="UP000414233">
    <property type="component" value="Unassembled WGS sequence"/>
</dbReference>
<accession>A0A5E4XLW5</accession>
<dbReference type="SUPFAM" id="SSF54975">
    <property type="entry name" value="Acylphosphatase/BLUF domain-like"/>
    <property type="match status" value="1"/>
</dbReference>
<evidence type="ECO:0000256" key="5">
    <source>
        <dbReference type="RuleBase" id="RU004168"/>
    </source>
</evidence>
<dbReference type="RefSeq" id="WP_150698683.1">
    <property type="nucleotide sequence ID" value="NZ_CABPRZ010000018.1"/>
</dbReference>
<dbReference type="EC" id="3.6.1.7" evidence="2"/>
<organism evidence="7 8">
    <name type="scientific">Pandoraea terrae</name>
    <dbReference type="NCBI Taxonomy" id="1537710"/>
    <lineage>
        <taxon>Bacteria</taxon>
        <taxon>Pseudomonadati</taxon>
        <taxon>Pseudomonadota</taxon>
        <taxon>Betaproteobacteria</taxon>
        <taxon>Burkholderiales</taxon>
        <taxon>Burkholderiaceae</taxon>
        <taxon>Pandoraea</taxon>
    </lineage>
</organism>
<dbReference type="AlphaFoldDB" id="A0A5E4XLW5"/>
<evidence type="ECO:0000313" key="7">
    <source>
        <dbReference type="EMBL" id="VVE37509.1"/>
    </source>
</evidence>
<reference evidence="7 8" key="1">
    <citation type="submission" date="2019-08" db="EMBL/GenBank/DDBJ databases">
        <authorList>
            <person name="Peeters C."/>
        </authorList>
    </citation>
    <scope>NUCLEOTIDE SEQUENCE [LARGE SCALE GENOMIC DNA]</scope>
    <source>
        <strain evidence="7 8">LMG 30175</strain>
    </source>
</reference>
<dbReference type="PANTHER" id="PTHR47268:SF4">
    <property type="entry name" value="ACYLPHOSPHATASE"/>
    <property type="match status" value="1"/>
</dbReference>
<protein>
    <recommendedName>
        <fullName evidence="2">acylphosphatase</fullName>
        <ecNumber evidence="2">3.6.1.7</ecNumber>
    </recommendedName>
</protein>
<evidence type="ECO:0000256" key="3">
    <source>
        <dbReference type="ARBA" id="ARBA00047645"/>
    </source>
</evidence>
<dbReference type="Gene3D" id="3.30.70.100">
    <property type="match status" value="1"/>
</dbReference>
<dbReference type="InterPro" id="IPR001792">
    <property type="entry name" value="Acylphosphatase-like_dom"/>
</dbReference>
<comment type="catalytic activity">
    <reaction evidence="3">
        <text>an acyl phosphate + H2O = a carboxylate + phosphate + H(+)</text>
        <dbReference type="Rhea" id="RHEA:14965"/>
        <dbReference type="ChEBI" id="CHEBI:15377"/>
        <dbReference type="ChEBI" id="CHEBI:15378"/>
        <dbReference type="ChEBI" id="CHEBI:29067"/>
        <dbReference type="ChEBI" id="CHEBI:43474"/>
        <dbReference type="ChEBI" id="CHEBI:59918"/>
        <dbReference type="EC" id="3.6.1.7"/>
    </reaction>
</comment>
<proteinExistence type="inferred from homology"/>
<dbReference type="Pfam" id="PF00708">
    <property type="entry name" value="Acylphosphatase"/>
    <property type="match status" value="1"/>
</dbReference>
<comment type="caution">
    <text evidence="4">Lacks conserved residue(s) required for the propagation of feature annotation.</text>
</comment>
<feature type="domain" description="Acylphosphatase-like" evidence="6">
    <location>
        <begin position="12"/>
        <end position="98"/>
    </location>
</feature>
<evidence type="ECO:0000313" key="8">
    <source>
        <dbReference type="Proteomes" id="UP000414233"/>
    </source>
</evidence>
<evidence type="ECO:0000256" key="4">
    <source>
        <dbReference type="PROSITE-ProRule" id="PRU00520"/>
    </source>
</evidence>
<dbReference type="GO" id="GO:0003998">
    <property type="term" value="F:acylphosphatase activity"/>
    <property type="evidence" value="ECO:0007669"/>
    <property type="project" value="UniProtKB-EC"/>
</dbReference>
<dbReference type="InterPro" id="IPR036046">
    <property type="entry name" value="Acylphosphatase-like_dom_sf"/>
</dbReference>
<dbReference type="EMBL" id="CABPRZ010000018">
    <property type="protein sequence ID" value="VVE37509.1"/>
    <property type="molecule type" value="Genomic_DNA"/>
</dbReference>
<dbReference type="InterPro" id="IPR020456">
    <property type="entry name" value="Acylphosphatase"/>
</dbReference>
<comment type="similarity">
    <text evidence="1 5">Belongs to the acylphosphatase family.</text>
</comment>
<evidence type="ECO:0000259" key="6">
    <source>
        <dbReference type="PROSITE" id="PS51160"/>
    </source>
</evidence>
<dbReference type="PRINTS" id="PR00112">
    <property type="entry name" value="ACYLPHPHTASE"/>
</dbReference>
<evidence type="ECO:0000256" key="2">
    <source>
        <dbReference type="ARBA" id="ARBA00012150"/>
    </source>
</evidence>
<evidence type="ECO:0000256" key="1">
    <source>
        <dbReference type="ARBA" id="ARBA00005614"/>
    </source>
</evidence>
<sequence length="98" mass="11077">MKKLPPSTLLETVSVRITGKIHGVGYRQAAVRHGHMLGVRGWIQALPDGTIIGMVQGTPDQVDLMLEWMRRGPPDARVSEVTSEVAYTYRRFDRFEQL</sequence>
<dbReference type="PROSITE" id="PS51160">
    <property type="entry name" value="ACYLPHOSPHATASE_3"/>
    <property type="match status" value="1"/>
</dbReference>
<dbReference type="PANTHER" id="PTHR47268">
    <property type="entry name" value="ACYLPHOSPHATASE"/>
    <property type="match status" value="1"/>
</dbReference>
<dbReference type="NCBIfam" id="NF010998">
    <property type="entry name" value="PRK14424.1"/>
    <property type="match status" value="1"/>
</dbReference>
<name>A0A5E4XLW5_9BURK</name>
<gene>
    <name evidence="7" type="ORF">PTE30175_03878</name>
</gene>
<keyword evidence="8" id="KW-1185">Reference proteome</keyword>
<dbReference type="OrthoDB" id="5295388at2"/>